<feature type="region of interest" description="Disordered" evidence="1">
    <location>
        <begin position="73"/>
        <end position="92"/>
    </location>
</feature>
<name>A0AAP0DK74_9ASTR</name>
<dbReference type="InterPro" id="IPR014842">
    <property type="entry name" value="AFT"/>
</dbReference>
<reference evidence="2 3" key="1">
    <citation type="submission" date="2024-04" db="EMBL/GenBank/DDBJ databases">
        <title>The reference genome of an endangered Asteraceae, Deinandra increscens subsp. villosa, native to the Central Coast of California.</title>
        <authorList>
            <person name="Guilliams M."/>
            <person name="Hasenstab-Lehman K."/>
            <person name="Meyer R."/>
            <person name="Mcevoy S."/>
        </authorList>
    </citation>
    <scope>NUCLEOTIDE SEQUENCE [LARGE SCALE GENOMIC DNA]</scope>
    <source>
        <tissue evidence="2">Leaf</tissue>
    </source>
</reference>
<dbReference type="GO" id="GO:0045944">
    <property type="term" value="P:positive regulation of transcription by RNA polymerase II"/>
    <property type="evidence" value="ECO:0007669"/>
    <property type="project" value="InterPro"/>
</dbReference>
<organism evidence="2 3">
    <name type="scientific">Deinandra increscens subsp. villosa</name>
    <dbReference type="NCBI Taxonomy" id="3103831"/>
    <lineage>
        <taxon>Eukaryota</taxon>
        <taxon>Viridiplantae</taxon>
        <taxon>Streptophyta</taxon>
        <taxon>Embryophyta</taxon>
        <taxon>Tracheophyta</taxon>
        <taxon>Spermatophyta</taxon>
        <taxon>Magnoliopsida</taxon>
        <taxon>eudicotyledons</taxon>
        <taxon>Gunneridae</taxon>
        <taxon>Pentapetalae</taxon>
        <taxon>asterids</taxon>
        <taxon>campanulids</taxon>
        <taxon>Asterales</taxon>
        <taxon>Asteraceae</taxon>
        <taxon>Asteroideae</taxon>
        <taxon>Heliantheae alliance</taxon>
        <taxon>Madieae</taxon>
        <taxon>Madiinae</taxon>
        <taxon>Deinandra</taxon>
    </lineage>
</organism>
<feature type="region of interest" description="Disordered" evidence="1">
    <location>
        <begin position="106"/>
        <end position="134"/>
    </location>
</feature>
<sequence>MSLLSSFGSLPDYGQQQLAGYDKQSYEPQPYHSQHLSGYGQQSYEPHPYTSQPFLGYDQQLYEPQPCQSQQYLSGYGQQSYDPQSNHSLQLSDYGNHSQQELTHVSDTFNGNDTDDSGSSIHPEESDVIPDEEPNDYRIRGVIVSYKTDQYFDSRADLEDWVKKRGSEYKFAIVVGKSRKKKDVELVCNRSGEPKIKGVLRRTGSIKIGCPFKLVGRYRGKSDKWILDVINESHNHDPAVFEEGHAQLRKMSDGEMELIERLYQHRVKPSHILNDVRKEFPDSRIVIQDIYNATAKLRAEDWEDGKDAGEWRYVRTPAGHVHGLAMCLSSGGKF</sequence>
<dbReference type="Pfam" id="PF08731">
    <property type="entry name" value="AFT"/>
    <property type="match status" value="1"/>
</dbReference>
<protein>
    <recommendedName>
        <fullName evidence="4">FAR1 domain-containing protein</fullName>
    </recommendedName>
</protein>
<feature type="region of interest" description="Disordered" evidence="1">
    <location>
        <begin position="14"/>
        <end position="54"/>
    </location>
</feature>
<dbReference type="Proteomes" id="UP001408789">
    <property type="component" value="Unassembled WGS sequence"/>
</dbReference>
<dbReference type="InterPro" id="IPR052579">
    <property type="entry name" value="Zinc_finger_SWIM"/>
</dbReference>
<comment type="caution">
    <text evidence="2">The sequence shown here is derived from an EMBL/GenBank/DDBJ whole genome shotgun (WGS) entry which is preliminary data.</text>
</comment>
<evidence type="ECO:0000256" key="1">
    <source>
        <dbReference type="SAM" id="MobiDB-lite"/>
    </source>
</evidence>
<dbReference type="PANTHER" id="PTHR31569:SF4">
    <property type="entry name" value="SWIM-TYPE DOMAIN-CONTAINING PROTEIN"/>
    <property type="match status" value="1"/>
</dbReference>
<dbReference type="PANTHER" id="PTHR31569">
    <property type="entry name" value="SWIM-TYPE DOMAIN-CONTAINING PROTEIN"/>
    <property type="match status" value="1"/>
</dbReference>
<gene>
    <name evidence="2" type="ORF">SSX86_007106</name>
</gene>
<dbReference type="GO" id="GO:0010106">
    <property type="term" value="P:cellular response to iron ion starvation"/>
    <property type="evidence" value="ECO:0007669"/>
    <property type="project" value="InterPro"/>
</dbReference>
<feature type="compositionally biased region" description="Polar residues" evidence="1">
    <location>
        <begin position="82"/>
        <end position="92"/>
    </location>
</feature>
<accession>A0AAP0DK74</accession>
<proteinExistence type="predicted"/>
<dbReference type="GO" id="GO:0000981">
    <property type="term" value="F:DNA-binding transcription factor activity, RNA polymerase II-specific"/>
    <property type="evidence" value="ECO:0007669"/>
    <property type="project" value="InterPro"/>
</dbReference>
<dbReference type="EMBL" id="JBCNJP010000008">
    <property type="protein sequence ID" value="KAK9074508.1"/>
    <property type="molecule type" value="Genomic_DNA"/>
</dbReference>
<evidence type="ECO:0000313" key="3">
    <source>
        <dbReference type="Proteomes" id="UP001408789"/>
    </source>
</evidence>
<dbReference type="AlphaFoldDB" id="A0AAP0DK74"/>
<evidence type="ECO:0000313" key="2">
    <source>
        <dbReference type="EMBL" id="KAK9074508.1"/>
    </source>
</evidence>
<evidence type="ECO:0008006" key="4">
    <source>
        <dbReference type="Google" id="ProtNLM"/>
    </source>
</evidence>
<keyword evidence="3" id="KW-1185">Reference proteome</keyword>
<feature type="compositionally biased region" description="Polar residues" evidence="1">
    <location>
        <begin position="31"/>
        <end position="53"/>
    </location>
</feature>
<feature type="compositionally biased region" description="Polar residues" evidence="1">
    <location>
        <begin position="106"/>
        <end position="120"/>
    </location>
</feature>